<dbReference type="GO" id="GO:0042884">
    <property type="term" value="P:microcin transport"/>
    <property type="evidence" value="ECO:0007669"/>
    <property type="project" value="TreeGrafter"/>
</dbReference>
<dbReference type="InterPro" id="IPR030678">
    <property type="entry name" value="Peptide/Ni-bd"/>
</dbReference>
<dbReference type="GO" id="GO:0015833">
    <property type="term" value="P:peptide transport"/>
    <property type="evidence" value="ECO:0007669"/>
    <property type="project" value="TreeGrafter"/>
</dbReference>
<feature type="signal peptide" evidence="5">
    <location>
        <begin position="1"/>
        <end position="26"/>
    </location>
</feature>
<evidence type="ECO:0000256" key="4">
    <source>
        <dbReference type="SAM" id="MobiDB-lite"/>
    </source>
</evidence>
<dbReference type="Proteomes" id="UP000241229">
    <property type="component" value="Unassembled WGS sequence"/>
</dbReference>
<evidence type="ECO:0000256" key="1">
    <source>
        <dbReference type="ARBA" id="ARBA00004418"/>
    </source>
</evidence>
<feature type="region of interest" description="Disordered" evidence="4">
    <location>
        <begin position="414"/>
        <end position="437"/>
    </location>
</feature>
<feature type="domain" description="Solute-binding protein family 5" evidence="6">
    <location>
        <begin position="110"/>
        <end position="537"/>
    </location>
</feature>
<evidence type="ECO:0000259" key="6">
    <source>
        <dbReference type="Pfam" id="PF00496"/>
    </source>
</evidence>
<organism evidence="7 8">
    <name type="scientific">Kumtagia ephedrae</name>
    <dbReference type="NCBI Taxonomy" id="2116701"/>
    <lineage>
        <taxon>Bacteria</taxon>
        <taxon>Pseudomonadati</taxon>
        <taxon>Pseudomonadota</taxon>
        <taxon>Alphaproteobacteria</taxon>
        <taxon>Hyphomicrobiales</taxon>
        <taxon>Phyllobacteriaceae</taxon>
        <taxon>Kumtagia</taxon>
    </lineage>
</organism>
<dbReference type="InterPro" id="IPR000914">
    <property type="entry name" value="SBP_5_dom"/>
</dbReference>
<dbReference type="PIRSF" id="PIRSF002741">
    <property type="entry name" value="MppA"/>
    <property type="match status" value="1"/>
</dbReference>
<dbReference type="OrthoDB" id="9803988at2"/>
<comment type="caution">
    <text evidence="7">The sequence shown here is derived from an EMBL/GenBank/DDBJ whole genome shotgun (WGS) entry which is preliminary data.</text>
</comment>
<sequence>MKGLSRAQKLIPAIAALLMAVTAGQAQEWQTTSSLTGESKYGQDFKHYDYVNPDAPKGGTLNATVLGTFDSFNPFIVRGTPAAGLGAGFGGGLLYDTLMEDATDEPNVGHPLIADAFKYPDDYSSATYRLDPRAKWHDGQPITVEDVIWSFNVLKANSPMYNRYYENVTEAVALNDREVEFRFDQKGNRELPKIIGQLAVLPKHWWEGTDASGKKRDITQPTLEPPLGSSAYKIASFRPGSEIIWERVKDYWGQTLPVKVGRENFDRLRYVYFQDDNAMWQAFTKGGFEDIQMEMSSRRWATFYNFPAFEAGDVIKKEFKATARANMQGFAMNMRRPLFQDRKVREALTYAFDFETMNRTVFFGFNTRVNSYFIGSELASSGLPRGKELEILEPFRDQLPPEMFTQEFKLPVYEQPKSQPGDRPQPTPASQPEPERQHLRDVVRLFGEAGWKIQNGRMTNEKTGEPFKFEILGNSETDGVIATPYINMLRKVGIEATLRVVDTSQYINRLNNFDFDMVTTVPAQSSSPGNEQRDFWSSRAADTPGSRNLSGIKNPVVDALVEKVIFATDRDELVAATNALDRVLLWNFYVVPQYTRAVTWLAYWNKFGIPEKQPDYIGPDTNSWWIDTEKEKALAAKYKGVN</sequence>
<evidence type="ECO:0000256" key="5">
    <source>
        <dbReference type="SAM" id="SignalP"/>
    </source>
</evidence>
<keyword evidence="8" id="KW-1185">Reference proteome</keyword>
<dbReference type="RefSeq" id="WP_106772776.1">
    <property type="nucleotide sequence ID" value="NZ_PXYK01000012.1"/>
</dbReference>
<dbReference type="GO" id="GO:1904680">
    <property type="term" value="F:peptide transmembrane transporter activity"/>
    <property type="evidence" value="ECO:0007669"/>
    <property type="project" value="TreeGrafter"/>
</dbReference>
<dbReference type="CDD" id="cd08497">
    <property type="entry name" value="MbnE-like"/>
    <property type="match status" value="1"/>
</dbReference>
<dbReference type="GO" id="GO:0043190">
    <property type="term" value="C:ATP-binding cassette (ABC) transporter complex"/>
    <property type="evidence" value="ECO:0007669"/>
    <property type="project" value="InterPro"/>
</dbReference>
<protein>
    <recommendedName>
        <fullName evidence="6">Solute-binding protein family 5 domain-containing protein</fullName>
    </recommendedName>
</protein>
<accession>A0A2P7S9C9</accession>
<dbReference type="PANTHER" id="PTHR30290">
    <property type="entry name" value="PERIPLASMIC BINDING COMPONENT OF ABC TRANSPORTER"/>
    <property type="match status" value="1"/>
</dbReference>
<dbReference type="SUPFAM" id="SSF53850">
    <property type="entry name" value="Periplasmic binding protein-like II"/>
    <property type="match status" value="1"/>
</dbReference>
<evidence type="ECO:0000313" key="7">
    <source>
        <dbReference type="EMBL" id="PSJ59092.1"/>
    </source>
</evidence>
<comment type="similarity">
    <text evidence="2">Belongs to the bacterial solute-binding protein 5 family.</text>
</comment>
<name>A0A2P7S9C9_9HYPH</name>
<dbReference type="GO" id="GO:0030288">
    <property type="term" value="C:outer membrane-bounded periplasmic space"/>
    <property type="evidence" value="ECO:0007669"/>
    <property type="project" value="TreeGrafter"/>
</dbReference>
<keyword evidence="3 5" id="KW-0732">Signal</keyword>
<dbReference type="Gene3D" id="3.40.190.10">
    <property type="entry name" value="Periplasmic binding protein-like II"/>
    <property type="match status" value="1"/>
</dbReference>
<evidence type="ECO:0000313" key="8">
    <source>
        <dbReference type="Proteomes" id="UP000241229"/>
    </source>
</evidence>
<gene>
    <name evidence="7" type="ORF">C7I84_13795</name>
</gene>
<evidence type="ECO:0000256" key="3">
    <source>
        <dbReference type="ARBA" id="ARBA00022729"/>
    </source>
</evidence>
<proteinExistence type="inferred from homology"/>
<dbReference type="InterPro" id="IPR039424">
    <property type="entry name" value="SBP_5"/>
</dbReference>
<dbReference type="PANTHER" id="PTHR30290:SF64">
    <property type="entry name" value="ABC TRANSPORTER PERIPLASMIC BINDING PROTEIN"/>
    <property type="match status" value="1"/>
</dbReference>
<feature type="chain" id="PRO_5015167426" description="Solute-binding protein family 5 domain-containing protein" evidence="5">
    <location>
        <begin position="27"/>
        <end position="642"/>
    </location>
</feature>
<evidence type="ECO:0000256" key="2">
    <source>
        <dbReference type="ARBA" id="ARBA00005695"/>
    </source>
</evidence>
<dbReference type="EMBL" id="PXYK01000012">
    <property type="protein sequence ID" value="PSJ59092.1"/>
    <property type="molecule type" value="Genomic_DNA"/>
</dbReference>
<comment type="subcellular location">
    <subcellularLocation>
        <location evidence="1">Periplasm</location>
    </subcellularLocation>
</comment>
<feature type="region of interest" description="Disordered" evidence="4">
    <location>
        <begin position="522"/>
        <end position="542"/>
    </location>
</feature>
<dbReference type="AlphaFoldDB" id="A0A2P7S9C9"/>
<reference evidence="7 8" key="1">
    <citation type="submission" date="2018-03" db="EMBL/GenBank/DDBJ databases">
        <title>The draft genome of Mesorhizobium sp. 6GN-30.</title>
        <authorList>
            <person name="Liu L."/>
            <person name="Li L."/>
            <person name="Wang T."/>
            <person name="Zhang X."/>
            <person name="Liang L."/>
        </authorList>
    </citation>
    <scope>NUCLEOTIDE SEQUENCE [LARGE SCALE GENOMIC DNA]</scope>
    <source>
        <strain evidence="7 8">6GN30</strain>
    </source>
</reference>
<dbReference type="Gene3D" id="3.10.105.10">
    <property type="entry name" value="Dipeptide-binding Protein, Domain 3"/>
    <property type="match status" value="1"/>
</dbReference>
<dbReference type="Pfam" id="PF00496">
    <property type="entry name" value="SBP_bac_5"/>
    <property type="match status" value="1"/>
</dbReference>